<evidence type="ECO:0000313" key="4">
    <source>
        <dbReference type="EMBL" id="MDH5834875.1"/>
    </source>
</evidence>
<keyword evidence="5" id="KW-1185">Reference proteome</keyword>
<feature type="region of interest" description="Disordered" evidence="2">
    <location>
        <begin position="97"/>
        <end position="120"/>
    </location>
</feature>
<keyword evidence="1" id="KW-0479">Metal-binding</keyword>
<comment type="caution">
    <text evidence="4">The sequence shown here is derived from an EMBL/GenBank/DDBJ whole genome shotgun (WGS) entry which is preliminary data.</text>
</comment>
<accession>A0ABT6JW13</accession>
<dbReference type="SUPFAM" id="SSF51182">
    <property type="entry name" value="RmlC-like cupins"/>
    <property type="match status" value="1"/>
</dbReference>
<dbReference type="InterPro" id="IPR051610">
    <property type="entry name" value="GPI/OXD"/>
</dbReference>
<name>A0ABT6JW13_9GAMM</name>
<feature type="domain" description="Cupin type-2" evidence="3">
    <location>
        <begin position="25"/>
        <end position="96"/>
    </location>
</feature>
<evidence type="ECO:0000259" key="3">
    <source>
        <dbReference type="Pfam" id="PF07883"/>
    </source>
</evidence>
<proteinExistence type="predicted"/>
<dbReference type="InterPro" id="IPR014710">
    <property type="entry name" value="RmlC-like_jellyroll"/>
</dbReference>
<evidence type="ECO:0000256" key="2">
    <source>
        <dbReference type="SAM" id="MobiDB-lite"/>
    </source>
</evidence>
<dbReference type="Gene3D" id="2.60.120.10">
    <property type="entry name" value="Jelly Rolls"/>
    <property type="match status" value="1"/>
</dbReference>
<dbReference type="EMBL" id="JARXRO010000018">
    <property type="protein sequence ID" value="MDH5834875.1"/>
    <property type="molecule type" value="Genomic_DNA"/>
</dbReference>
<gene>
    <name evidence="4" type="ORF">QFW81_13230</name>
</gene>
<sequence>MQSKHLRFGKGFRPAFTVRKVQAAEMVLAPGACEGGPDNAHRGTDQWLFVVSGTGLAIVDGARRRLRAGSLLVIERGERHEIRNTGRTPLRTLNVYAPPAYDAEGEPLPAGRPPRASRKG</sequence>
<dbReference type="Pfam" id="PF07883">
    <property type="entry name" value="Cupin_2"/>
    <property type="match status" value="1"/>
</dbReference>
<protein>
    <submittedName>
        <fullName evidence="4">Cupin domain-containing protein</fullName>
    </submittedName>
</protein>
<dbReference type="InterPro" id="IPR013096">
    <property type="entry name" value="Cupin_2"/>
</dbReference>
<dbReference type="RefSeq" id="WP_280579371.1">
    <property type="nucleotide sequence ID" value="NZ_JARXRO010000018.1"/>
</dbReference>
<dbReference type="InterPro" id="IPR011051">
    <property type="entry name" value="RmlC_Cupin_sf"/>
</dbReference>
<dbReference type="PANTHER" id="PTHR35848">
    <property type="entry name" value="OXALATE-BINDING PROTEIN"/>
    <property type="match status" value="1"/>
</dbReference>
<dbReference type="Proteomes" id="UP001156873">
    <property type="component" value="Unassembled WGS sequence"/>
</dbReference>
<evidence type="ECO:0000256" key="1">
    <source>
        <dbReference type="ARBA" id="ARBA00022723"/>
    </source>
</evidence>
<dbReference type="PANTHER" id="PTHR35848:SF6">
    <property type="entry name" value="CUPIN TYPE-2 DOMAIN-CONTAINING PROTEIN"/>
    <property type="match status" value="1"/>
</dbReference>
<reference evidence="4 5" key="1">
    <citation type="submission" date="2023-04" db="EMBL/GenBank/DDBJ databases">
        <title>Luteimonas sp. M1R5S59.</title>
        <authorList>
            <person name="Sun J.-Q."/>
        </authorList>
    </citation>
    <scope>NUCLEOTIDE SEQUENCE [LARGE SCALE GENOMIC DNA]</scope>
    <source>
        <strain evidence="4 5">M1R5S59</strain>
    </source>
</reference>
<evidence type="ECO:0000313" key="5">
    <source>
        <dbReference type="Proteomes" id="UP001156873"/>
    </source>
</evidence>
<organism evidence="4 5">
    <name type="scientific">Luteimonas kalidii</name>
    <dbReference type="NCBI Taxonomy" id="3042025"/>
    <lineage>
        <taxon>Bacteria</taxon>
        <taxon>Pseudomonadati</taxon>
        <taxon>Pseudomonadota</taxon>
        <taxon>Gammaproteobacteria</taxon>
        <taxon>Lysobacterales</taxon>
        <taxon>Lysobacteraceae</taxon>
        <taxon>Luteimonas</taxon>
    </lineage>
</organism>